<dbReference type="Gene3D" id="1.10.30.10">
    <property type="entry name" value="High mobility group box domain"/>
    <property type="match status" value="1"/>
</dbReference>
<organism evidence="6 7">
    <name type="scientific">Babjeviella inositovora NRRL Y-12698</name>
    <dbReference type="NCBI Taxonomy" id="984486"/>
    <lineage>
        <taxon>Eukaryota</taxon>
        <taxon>Fungi</taxon>
        <taxon>Dikarya</taxon>
        <taxon>Ascomycota</taxon>
        <taxon>Saccharomycotina</taxon>
        <taxon>Pichiomycetes</taxon>
        <taxon>Serinales incertae sedis</taxon>
        <taxon>Babjeviella</taxon>
    </lineage>
</organism>
<evidence type="ECO:0000256" key="2">
    <source>
        <dbReference type="ARBA" id="ARBA00023125"/>
    </source>
</evidence>
<keyword evidence="2 4" id="KW-0238">DNA-binding</keyword>
<dbReference type="FunFam" id="1.10.30.10:FF:000041">
    <property type="entry name" value="HMG box family protein"/>
    <property type="match status" value="1"/>
</dbReference>
<dbReference type="InterPro" id="IPR009071">
    <property type="entry name" value="HMG_box_dom"/>
</dbReference>
<accession>A0A1E3QSA1</accession>
<dbReference type="InterPro" id="IPR050140">
    <property type="entry name" value="SRY-related_HMG-box_TF-like"/>
</dbReference>
<dbReference type="SMART" id="SM00398">
    <property type="entry name" value="HMG"/>
    <property type="match status" value="1"/>
</dbReference>
<dbReference type="GO" id="GO:0001228">
    <property type="term" value="F:DNA-binding transcription activator activity, RNA polymerase II-specific"/>
    <property type="evidence" value="ECO:0007669"/>
    <property type="project" value="TreeGrafter"/>
</dbReference>
<dbReference type="SUPFAM" id="SSF47095">
    <property type="entry name" value="HMG-box"/>
    <property type="match status" value="1"/>
</dbReference>
<keyword evidence="3" id="KW-0804">Transcription</keyword>
<dbReference type="PANTHER" id="PTHR10270:SF161">
    <property type="entry name" value="SEX-DETERMINING REGION Y PROTEIN"/>
    <property type="match status" value="1"/>
</dbReference>
<keyword evidence="1" id="KW-0805">Transcription regulation</keyword>
<proteinExistence type="predicted"/>
<dbReference type="EMBL" id="KV454431">
    <property type="protein sequence ID" value="ODQ79817.1"/>
    <property type="molecule type" value="Genomic_DNA"/>
</dbReference>
<dbReference type="GO" id="GO:0000122">
    <property type="term" value="P:negative regulation of transcription by RNA polymerase II"/>
    <property type="evidence" value="ECO:0007669"/>
    <property type="project" value="TreeGrafter"/>
</dbReference>
<dbReference type="PROSITE" id="PS50118">
    <property type="entry name" value="HMG_BOX_2"/>
    <property type="match status" value="1"/>
</dbReference>
<dbReference type="GO" id="GO:0030154">
    <property type="term" value="P:cell differentiation"/>
    <property type="evidence" value="ECO:0007669"/>
    <property type="project" value="TreeGrafter"/>
</dbReference>
<evidence type="ECO:0000259" key="5">
    <source>
        <dbReference type="PROSITE" id="PS50118"/>
    </source>
</evidence>
<feature type="non-terminal residue" evidence="6">
    <location>
        <position position="72"/>
    </location>
</feature>
<dbReference type="GO" id="GO:0000978">
    <property type="term" value="F:RNA polymerase II cis-regulatory region sequence-specific DNA binding"/>
    <property type="evidence" value="ECO:0007669"/>
    <property type="project" value="TreeGrafter"/>
</dbReference>
<sequence length="72" mass="8781">RPRNSFILFRQKNHQAVLDDGVITTNPEVSRELGRRWRNLPPDEKEHWNRLADEEKRLHAEKYPGYRYVPRK</sequence>
<protein>
    <recommendedName>
        <fullName evidence="5">HMG box domain-containing protein</fullName>
    </recommendedName>
</protein>
<evidence type="ECO:0000256" key="4">
    <source>
        <dbReference type="PROSITE-ProRule" id="PRU00267"/>
    </source>
</evidence>
<keyword evidence="4" id="KW-0539">Nucleus</keyword>
<dbReference type="InterPro" id="IPR036910">
    <property type="entry name" value="HMG_box_dom_sf"/>
</dbReference>
<dbReference type="STRING" id="984486.A0A1E3QSA1"/>
<reference evidence="7" key="1">
    <citation type="submission" date="2016-05" db="EMBL/GenBank/DDBJ databases">
        <title>Comparative genomics of biotechnologically important yeasts.</title>
        <authorList>
            <consortium name="DOE Joint Genome Institute"/>
            <person name="Riley R."/>
            <person name="Haridas S."/>
            <person name="Wolfe K.H."/>
            <person name="Lopes M.R."/>
            <person name="Hittinger C.T."/>
            <person name="Goker M."/>
            <person name="Salamov A."/>
            <person name="Wisecaver J."/>
            <person name="Long T.M."/>
            <person name="Aerts A.L."/>
            <person name="Barry K."/>
            <person name="Choi C."/>
            <person name="Clum A."/>
            <person name="Coughlan A.Y."/>
            <person name="Deshpande S."/>
            <person name="Douglass A.P."/>
            <person name="Hanson S.J."/>
            <person name="Klenk H.-P."/>
            <person name="Labutti K."/>
            <person name="Lapidus A."/>
            <person name="Lindquist E."/>
            <person name="Lipzen A."/>
            <person name="Meier-Kolthoff J.P."/>
            <person name="Ohm R.A."/>
            <person name="Otillar R.P."/>
            <person name="Pangilinan J."/>
            <person name="Peng Y."/>
            <person name="Rokas A."/>
            <person name="Rosa C.A."/>
            <person name="Scheuner C."/>
            <person name="Sibirny A.A."/>
            <person name="Slot J.C."/>
            <person name="Stielow J.B."/>
            <person name="Sun H."/>
            <person name="Kurtzman C.P."/>
            <person name="Blackwell M."/>
            <person name="Grigoriev I.V."/>
            <person name="Jeffries T.W."/>
        </authorList>
    </citation>
    <scope>NUCLEOTIDE SEQUENCE [LARGE SCALE GENOMIC DNA]</scope>
    <source>
        <strain evidence="7">NRRL Y-12698</strain>
    </source>
</reference>
<dbReference type="Proteomes" id="UP000094336">
    <property type="component" value="Unassembled WGS sequence"/>
</dbReference>
<dbReference type="RefSeq" id="XP_018985145.1">
    <property type="nucleotide sequence ID" value="XM_019131241.1"/>
</dbReference>
<dbReference type="PANTHER" id="PTHR10270">
    <property type="entry name" value="SOX TRANSCRIPTION FACTOR"/>
    <property type="match status" value="1"/>
</dbReference>
<keyword evidence="7" id="KW-1185">Reference proteome</keyword>
<dbReference type="OrthoDB" id="6247875at2759"/>
<evidence type="ECO:0000313" key="6">
    <source>
        <dbReference type="EMBL" id="ODQ79817.1"/>
    </source>
</evidence>
<evidence type="ECO:0000313" key="7">
    <source>
        <dbReference type="Proteomes" id="UP000094336"/>
    </source>
</evidence>
<dbReference type="AlphaFoldDB" id="A0A1E3QSA1"/>
<dbReference type="Pfam" id="PF00505">
    <property type="entry name" value="HMG_box"/>
    <property type="match status" value="1"/>
</dbReference>
<feature type="DNA-binding region" description="HMG box" evidence="4">
    <location>
        <begin position="1"/>
        <end position="67"/>
    </location>
</feature>
<evidence type="ECO:0000256" key="3">
    <source>
        <dbReference type="ARBA" id="ARBA00023163"/>
    </source>
</evidence>
<dbReference type="GO" id="GO:0005634">
    <property type="term" value="C:nucleus"/>
    <property type="evidence" value="ECO:0007669"/>
    <property type="project" value="UniProtKB-UniRule"/>
</dbReference>
<dbReference type="GeneID" id="30149094"/>
<gene>
    <name evidence="6" type="ORF">BABINDRAFT_20278</name>
</gene>
<feature type="domain" description="HMG box" evidence="5">
    <location>
        <begin position="1"/>
        <end position="67"/>
    </location>
</feature>
<evidence type="ECO:0000256" key="1">
    <source>
        <dbReference type="ARBA" id="ARBA00023015"/>
    </source>
</evidence>
<dbReference type="CDD" id="cd01389">
    <property type="entry name" value="HMG-box_ROX1-like"/>
    <property type="match status" value="1"/>
</dbReference>
<name>A0A1E3QSA1_9ASCO</name>
<feature type="non-terminal residue" evidence="6">
    <location>
        <position position="1"/>
    </location>
</feature>